<reference evidence="7 8" key="1">
    <citation type="journal article" date="2018" name="PLoS ONE">
        <title>The draft genome of Kipferlia bialata reveals reductive genome evolution in fornicate parasites.</title>
        <authorList>
            <person name="Tanifuji G."/>
            <person name="Takabayashi S."/>
            <person name="Kume K."/>
            <person name="Takagi M."/>
            <person name="Nakayama T."/>
            <person name="Kamikawa R."/>
            <person name="Inagaki Y."/>
            <person name="Hashimoto T."/>
        </authorList>
    </citation>
    <scope>NUCLEOTIDE SEQUENCE [LARGE SCALE GENOMIC DNA]</scope>
    <source>
        <strain evidence="7">NY0173</strain>
    </source>
</reference>
<keyword evidence="8" id="KW-1185">Reference proteome</keyword>
<evidence type="ECO:0000256" key="2">
    <source>
        <dbReference type="ARBA" id="ARBA00022614"/>
    </source>
</evidence>
<feature type="compositionally biased region" description="Acidic residues" evidence="6">
    <location>
        <begin position="219"/>
        <end position="248"/>
    </location>
</feature>
<evidence type="ECO:0000313" key="7">
    <source>
        <dbReference type="EMBL" id="GIQ80554.1"/>
    </source>
</evidence>
<name>A0A9K3CRX7_9EUKA</name>
<dbReference type="PANTHER" id="PTHR45973:SF9">
    <property type="entry name" value="LEUCINE-RICH REPEAT-CONTAINING PROTEIN 46"/>
    <property type="match status" value="1"/>
</dbReference>
<organism evidence="7 8">
    <name type="scientific">Kipferlia bialata</name>
    <dbReference type="NCBI Taxonomy" id="797122"/>
    <lineage>
        <taxon>Eukaryota</taxon>
        <taxon>Metamonada</taxon>
        <taxon>Carpediemonas-like organisms</taxon>
        <taxon>Kipferlia</taxon>
    </lineage>
</organism>
<dbReference type="PANTHER" id="PTHR45973">
    <property type="entry name" value="PROTEIN PHOSPHATASE 1 REGULATORY SUBUNIT SDS22-RELATED"/>
    <property type="match status" value="1"/>
</dbReference>
<feature type="compositionally biased region" description="Acidic residues" evidence="6">
    <location>
        <begin position="404"/>
        <end position="430"/>
    </location>
</feature>
<dbReference type="OrthoDB" id="1904536at2759"/>
<evidence type="ECO:0000256" key="5">
    <source>
        <dbReference type="ARBA" id="ARBA00023273"/>
    </source>
</evidence>
<dbReference type="SUPFAM" id="SSF52058">
    <property type="entry name" value="L domain-like"/>
    <property type="match status" value="1"/>
</dbReference>
<sequence length="430" mass="46410">MAPITVHVRYAGKMYEVVTDRWVACLKDLSALKVLNLASNQIDMVLPGELAGNPLESLNLASNRIGATGPDCLEGLRGHPTLCTLDLTNNRLGVSSEAAILDILASLPALKSVYFMGNDIVKIERYRRKIVQACPLLTYLDERPVFEDERRCVGQFFEGGIEAERAERKLIYAETRAKERAQFVSMRVFMEGGSREESLEAHKLEYDETLQRYHAGEALDPEFEGRDEEGGDDEESSSDISSEDECSDGEVPALEYVPEGDRPTESVETLTGIPTSLTTSATTQSVSTGFTSRPLIEEVKADLGYGAEEDIPGVEVIEVGGECPHIAPTEAEGETEERVAEGDSSEEEEEEGDGTVVGHTSPAPANDLASILSHACAQAEAEGEGEGEGEGVPVGEVGSTGPVDMEEEEEDVDMSESEGYEGDEGMSDVD</sequence>
<dbReference type="Gene3D" id="3.80.10.10">
    <property type="entry name" value="Ribonuclease Inhibitor"/>
    <property type="match status" value="1"/>
</dbReference>
<evidence type="ECO:0000256" key="4">
    <source>
        <dbReference type="ARBA" id="ARBA00023069"/>
    </source>
</evidence>
<dbReference type="InterPro" id="IPR001611">
    <property type="entry name" value="Leu-rich_rpt"/>
</dbReference>
<feature type="region of interest" description="Disordered" evidence="6">
    <location>
        <begin position="324"/>
        <end position="430"/>
    </location>
</feature>
<keyword evidence="3" id="KW-0677">Repeat</keyword>
<dbReference type="InterPro" id="IPR050576">
    <property type="entry name" value="Cilia_flagella_integrity"/>
</dbReference>
<dbReference type="InterPro" id="IPR032675">
    <property type="entry name" value="LRR_dom_sf"/>
</dbReference>
<gene>
    <name evidence="7" type="ORF">KIPB_001373</name>
</gene>
<feature type="region of interest" description="Disordered" evidence="6">
    <location>
        <begin position="217"/>
        <end position="267"/>
    </location>
</feature>
<comment type="caution">
    <text evidence="7">The sequence shown here is derived from an EMBL/GenBank/DDBJ whole genome shotgun (WGS) entry which is preliminary data.</text>
</comment>
<feature type="compositionally biased region" description="Acidic residues" evidence="6">
    <location>
        <begin position="343"/>
        <end position="353"/>
    </location>
</feature>
<keyword evidence="5" id="KW-0966">Cell projection</keyword>
<evidence type="ECO:0000256" key="1">
    <source>
        <dbReference type="ARBA" id="ARBA00004138"/>
    </source>
</evidence>
<dbReference type="AlphaFoldDB" id="A0A9K3CRX7"/>
<evidence type="ECO:0000313" key="8">
    <source>
        <dbReference type="Proteomes" id="UP000265618"/>
    </source>
</evidence>
<dbReference type="Proteomes" id="UP000265618">
    <property type="component" value="Unassembled WGS sequence"/>
</dbReference>
<evidence type="ECO:0000256" key="3">
    <source>
        <dbReference type="ARBA" id="ARBA00022737"/>
    </source>
</evidence>
<dbReference type="Pfam" id="PF00560">
    <property type="entry name" value="LRR_1"/>
    <property type="match status" value="1"/>
</dbReference>
<keyword evidence="2" id="KW-0433">Leucine-rich repeat</keyword>
<comment type="subcellular location">
    <subcellularLocation>
        <location evidence="1">Cell projection</location>
        <location evidence="1">Cilium</location>
    </subcellularLocation>
</comment>
<accession>A0A9K3CRX7</accession>
<evidence type="ECO:0000256" key="6">
    <source>
        <dbReference type="SAM" id="MobiDB-lite"/>
    </source>
</evidence>
<dbReference type="EMBL" id="BDIP01000193">
    <property type="protein sequence ID" value="GIQ80554.1"/>
    <property type="molecule type" value="Genomic_DNA"/>
</dbReference>
<keyword evidence="4" id="KW-0969">Cilium</keyword>
<protein>
    <submittedName>
        <fullName evidence="7">Dynein assembly factor 1, axonemal</fullName>
    </submittedName>
</protein>
<proteinExistence type="predicted"/>